<comment type="caution">
    <text evidence="2">The sequence shown here is derived from an EMBL/GenBank/DDBJ whole genome shotgun (WGS) entry which is preliminary data.</text>
</comment>
<evidence type="ECO:0000313" key="2">
    <source>
        <dbReference type="EMBL" id="KAF6212899.1"/>
    </source>
</evidence>
<organism evidence="2 3">
    <name type="scientific">Apolygus lucorum</name>
    <name type="common">Small green plant bug</name>
    <name type="synonym">Lygocoris lucorum</name>
    <dbReference type="NCBI Taxonomy" id="248454"/>
    <lineage>
        <taxon>Eukaryota</taxon>
        <taxon>Metazoa</taxon>
        <taxon>Ecdysozoa</taxon>
        <taxon>Arthropoda</taxon>
        <taxon>Hexapoda</taxon>
        <taxon>Insecta</taxon>
        <taxon>Pterygota</taxon>
        <taxon>Neoptera</taxon>
        <taxon>Paraneoptera</taxon>
        <taxon>Hemiptera</taxon>
        <taxon>Heteroptera</taxon>
        <taxon>Panheteroptera</taxon>
        <taxon>Cimicomorpha</taxon>
        <taxon>Miridae</taxon>
        <taxon>Mirini</taxon>
        <taxon>Apolygus</taxon>
    </lineage>
</organism>
<name>A0A8S9XWJ3_APOLU</name>
<evidence type="ECO:0000313" key="3">
    <source>
        <dbReference type="Proteomes" id="UP000466442"/>
    </source>
</evidence>
<dbReference type="AlphaFoldDB" id="A0A8S9XWJ3"/>
<feature type="compositionally biased region" description="Basic residues" evidence="1">
    <location>
        <begin position="38"/>
        <end position="47"/>
    </location>
</feature>
<accession>A0A8S9XWJ3</accession>
<dbReference type="Proteomes" id="UP000466442">
    <property type="component" value="Unassembled WGS sequence"/>
</dbReference>
<feature type="compositionally biased region" description="Basic and acidic residues" evidence="1">
    <location>
        <begin position="27"/>
        <end position="37"/>
    </location>
</feature>
<dbReference type="EMBL" id="WIXP02000003">
    <property type="protein sequence ID" value="KAF6212899.1"/>
    <property type="molecule type" value="Genomic_DNA"/>
</dbReference>
<feature type="compositionally biased region" description="Basic residues" evidence="1">
    <location>
        <begin position="434"/>
        <end position="447"/>
    </location>
</feature>
<protein>
    <submittedName>
        <fullName evidence="2">Uncharacterized protein</fullName>
    </submittedName>
</protein>
<keyword evidence="3" id="KW-1185">Reference proteome</keyword>
<gene>
    <name evidence="2" type="ORF">GE061_010609</name>
</gene>
<sequence>MESGENLMNCVLNTDLPVRVGQSSADDVVRRYSDPPRRSSRPKRPKRVFSADSEDPGRQKIKKIMTKSEIGDPLPSKVRKDRHSGQEGHENTYSVGLLAPTQAIGSLPASIGSIGPSGLHSFLRKDDFPISESEEGSDEEGEWSYSSVEDLEVDISEPSRAPSCPKVPVVLPPASVVPISLQKHLDQIKAPMEEVSPVEDHLIAIFSNHMRSGLPIDYFKSLLEKYKPTGKLTPLAPPSLDRLIMEAIPKHLRGKDVSDQKGQDLQSAAIVASGSALSMVVGDTDLNLPATREQLVEKMWHASALQCALFFRTSNARRRSALGPFTHDFKEVAMSMDIGVDQLFDNKAQQLLTQVQEMKRLSSQIVTRKPRQIPPNQRAIWSAPISHSKAPENSNRPAAHQPRPVAAQRGVQRSSGHARESSGRQKGNTQYYHQKGKAQSSHRQRRY</sequence>
<feature type="region of interest" description="Disordered" evidence="1">
    <location>
        <begin position="1"/>
        <end position="90"/>
    </location>
</feature>
<feature type="region of interest" description="Disordered" evidence="1">
    <location>
        <begin position="387"/>
        <end position="447"/>
    </location>
</feature>
<evidence type="ECO:0000256" key="1">
    <source>
        <dbReference type="SAM" id="MobiDB-lite"/>
    </source>
</evidence>
<proteinExistence type="predicted"/>
<reference evidence="2" key="1">
    <citation type="journal article" date="2021" name="Mol. Ecol. Resour.">
        <title>Apolygus lucorum genome provides insights into omnivorousness and mesophyll feeding.</title>
        <authorList>
            <person name="Liu Y."/>
            <person name="Liu H."/>
            <person name="Wang H."/>
            <person name="Huang T."/>
            <person name="Liu B."/>
            <person name="Yang B."/>
            <person name="Yin L."/>
            <person name="Li B."/>
            <person name="Zhang Y."/>
            <person name="Zhang S."/>
            <person name="Jiang F."/>
            <person name="Zhang X."/>
            <person name="Ren Y."/>
            <person name="Wang B."/>
            <person name="Wang S."/>
            <person name="Lu Y."/>
            <person name="Wu K."/>
            <person name="Fan W."/>
            <person name="Wang G."/>
        </authorList>
    </citation>
    <scope>NUCLEOTIDE SEQUENCE</scope>
    <source>
        <strain evidence="2">12Hb</strain>
    </source>
</reference>
<feature type="compositionally biased region" description="Polar residues" evidence="1">
    <location>
        <begin position="424"/>
        <end position="433"/>
    </location>
</feature>